<dbReference type="Proteomes" id="UP000184267">
    <property type="component" value="Unassembled WGS sequence"/>
</dbReference>
<dbReference type="InterPro" id="IPR014729">
    <property type="entry name" value="Rossmann-like_a/b/a_fold"/>
</dbReference>
<keyword evidence="2" id="KW-0436">Ligase</keyword>
<organism evidence="8 9">
    <name type="scientific">Trametes pubescens</name>
    <name type="common">White-rot fungus</name>
    <dbReference type="NCBI Taxonomy" id="154538"/>
    <lineage>
        <taxon>Eukaryota</taxon>
        <taxon>Fungi</taxon>
        <taxon>Dikarya</taxon>
        <taxon>Basidiomycota</taxon>
        <taxon>Agaricomycotina</taxon>
        <taxon>Agaricomycetes</taxon>
        <taxon>Polyporales</taxon>
        <taxon>Polyporaceae</taxon>
        <taxon>Trametes</taxon>
    </lineage>
</organism>
<sequence length="485" mass="55356">MEETATWTAKQLNSPHVTEKIPWGKRPYPPIRDVDEKVAREARYSTLFQAMQHFNARIIAFAHHADDQVETALMRKTQGSSIRGLAAMRPVRRWGMGHRENDYYAFGSQGMRSWIVRPFLHVSKDRLLATCEAYKLDYVNDPTNFQPGLTFRNGVRRILSGKDLAQQPQQEDHSESSLKSADFEPYIQQLRAMVPDVRPADQLREAVRLYGMRLEEVDTQVTNAIARARVKSPPSTLLLRSPKLEETTDDEIRIALIRRCMRFASHGPWGAVWSEAGGNHSSLRRIANELWPPNPIPLSALLVDPETSVREDPRRVFTAGAGVNVYPVTVNTRKGTISHRGCRVDVKDEEPGWIFARAPPHKKSPSLNMEAHAILDITDELLAARREGQSVYTALYDYRFAVHFDTTRPWPTYIEDELSSRRARITIEPDTRWVLPQVVVSGEKMKTTCIGKFLWSIPGWQGGCRKPVRHQSRISMQFVRSLEAI</sequence>
<dbReference type="NCBIfam" id="TIGR02432">
    <property type="entry name" value="lysidine_TilS_N"/>
    <property type="match status" value="1"/>
</dbReference>
<comment type="caution">
    <text evidence="8">The sequence shown here is derived from an EMBL/GenBank/DDBJ whole genome shotgun (WGS) entry which is preliminary data.</text>
</comment>
<dbReference type="EMBL" id="MNAD01001665">
    <property type="protein sequence ID" value="OJT02527.1"/>
    <property type="molecule type" value="Genomic_DNA"/>
</dbReference>
<dbReference type="STRING" id="154538.A0A1M2V4R5"/>
<reference evidence="8 9" key="1">
    <citation type="submission" date="2016-10" db="EMBL/GenBank/DDBJ databases">
        <title>Genome sequence of the basidiomycete white-rot fungus Trametes pubescens.</title>
        <authorList>
            <person name="Makela M.R."/>
            <person name="Granchi Z."/>
            <person name="Peng M."/>
            <person name="De Vries R.P."/>
            <person name="Grigoriev I."/>
            <person name="Riley R."/>
            <person name="Hilden K."/>
        </authorList>
    </citation>
    <scope>NUCLEOTIDE SEQUENCE [LARGE SCALE GENOMIC DNA]</scope>
    <source>
        <strain evidence="8 9">FBCC735</strain>
    </source>
</reference>
<evidence type="ECO:0000259" key="7">
    <source>
        <dbReference type="Pfam" id="PF01171"/>
    </source>
</evidence>
<evidence type="ECO:0000256" key="4">
    <source>
        <dbReference type="ARBA" id="ARBA00022741"/>
    </source>
</evidence>
<proteinExistence type="predicted"/>
<dbReference type="InterPro" id="IPR012094">
    <property type="entry name" value="tRNA_Ile_lys_synt"/>
</dbReference>
<keyword evidence="5" id="KW-0067">ATP-binding</keyword>
<gene>
    <name evidence="8" type="ORF">TRAPUB_6944</name>
</gene>
<dbReference type="GO" id="GO:0008033">
    <property type="term" value="P:tRNA processing"/>
    <property type="evidence" value="ECO:0007669"/>
    <property type="project" value="UniProtKB-KW"/>
</dbReference>
<dbReference type="Gene3D" id="3.40.50.620">
    <property type="entry name" value="HUPs"/>
    <property type="match status" value="1"/>
</dbReference>
<dbReference type="PANTHER" id="PTHR43033">
    <property type="entry name" value="TRNA(ILE)-LYSIDINE SYNTHASE-RELATED"/>
    <property type="match status" value="1"/>
</dbReference>
<evidence type="ECO:0000313" key="8">
    <source>
        <dbReference type="EMBL" id="OJT02527.1"/>
    </source>
</evidence>
<evidence type="ECO:0000256" key="3">
    <source>
        <dbReference type="ARBA" id="ARBA00022694"/>
    </source>
</evidence>
<accession>A0A1M2V4R5</accession>
<dbReference type="OrthoDB" id="434144at2759"/>
<dbReference type="InterPro" id="IPR012795">
    <property type="entry name" value="tRNA_Ile_lys_synt_N"/>
</dbReference>
<keyword evidence="4" id="KW-0547">Nucleotide-binding</keyword>
<dbReference type="EC" id="6.3.4.19" evidence="1"/>
<dbReference type="CDD" id="cd01992">
    <property type="entry name" value="TilS_N"/>
    <property type="match status" value="1"/>
</dbReference>
<dbReference type="AlphaFoldDB" id="A0A1M2V4R5"/>
<protein>
    <recommendedName>
        <fullName evidence="1">tRNA(Ile)-lysidine synthetase</fullName>
        <ecNumber evidence="1">6.3.4.19</ecNumber>
    </recommendedName>
</protein>
<dbReference type="InterPro" id="IPR011063">
    <property type="entry name" value="TilS/TtcA_N"/>
</dbReference>
<evidence type="ECO:0000256" key="1">
    <source>
        <dbReference type="ARBA" id="ARBA00013267"/>
    </source>
</evidence>
<evidence type="ECO:0000256" key="6">
    <source>
        <dbReference type="ARBA" id="ARBA00048539"/>
    </source>
</evidence>
<keyword evidence="9" id="KW-1185">Reference proteome</keyword>
<dbReference type="GO" id="GO:0005524">
    <property type="term" value="F:ATP binding"/>
    <property type="evidence" value="ECO:0007669"/>
    <property type="project" value="UniProtKB-KW"/>
</dbReference>
<dbReference type="PANTHER" id="PTHR43033:SF1">
    <property type="entry name" value="TRNA(ILE)-LYSIDINE SYNTHASE-RELATED"/>
    <property type="match status" value="1"/>
</dbReference>
<dbReference type="SUPFAM" id="SSF52402">
    <property type="entry name" value="Adenine nucleotide alpha hydrolases-like"/>
    <property type="match status" value="1"/>
</dbReference>
<name>A0A1M2V4R5_TRAPU</name>
<keyword evidence="3" id="KW-0819">tRNA processing</keyword>
<dbReference type="OMA" id="GPWGAVW"/>
<comment type="catalytic activity">
    <reaction evidence="6">
        <text>cytidine(34) in tRNA(Ile2) + L-lysine + ATP = lysidine(34) in tRNA(Ile2) + AMP + diphosphate + H(+)</text>
        <dbReference type="Rhea" id="RHEA:43744"/>
        <dbReference type="Rhea" id="RHEA-COMP:10625"/>
        <dbReference type="Rhea" id="RHEA-COMP:10670"/>
        <dbReference type="ChEBI" id="CHEBI:15378"/>
        <dbReference type="ChEBI" id="CHEBI:30616"/>
        <dbReference type="ChEBI" id="CHEBI:32551"/>
        <dbReference type="ChEBI" id="CHEBI:33019"/>
        <dbReference type="ChEBI" id="CHEBI:82748"/>
        <dbReference type="ChEBI" id="CHEBI:83665"/>
        <dbReference type="ChEBI" id="CHEBI:456215"/>
        <dbReference type="EC" id="6.3.4.19"/>
    </reaction>
</comment>
<evidence type="ECO:0000256" key="2">
    <source>
        <dbReference type="ARBA" id="ARBA00022598"/>
    </source>
</evidence>
<dbReference type="Pfam" id="PF01171">
    <property type="entry name" value="ATP_bind_3"/>
    <property type="match status" value="1"/>
</dbReference>
<feature type="domain" description="tRNA(Ile)-lysidine/2-thiocytidine synthase N-terminal" evidence="7">
    <location>
        <begin position="7"/>
        <end position="157"/>
    </location>
</feature>
<evidence type="ECO:0000313" key="9">
    <source>
        <dbReference type="Proteomes" id="UP000184267"/>
    </source>
</evidence>
<dbReference type="GO" id="GO:0032267">
    <property type="term" value="F:tRNA(Ile)-lysidine synthase activity"/>
    <property type="evidence" value="ECO:0007669"/>
    <property type="project" value="UniProtKB-EC"/>
</dbReference>
<evidence type="ECO:0000256" key="5">
    <source>
        <dbReference type="ARBA" id="ARBA00022840"/>
    </source>
</evidence>